<evidence type="ECO:0000313" key="1">
    <source>
        <dbReference type="EMBL" id="CAG7834802.1"/>
    </source>
</evidence>
<feature type="non-terminal residue" evidence="1">
    <location>
        <position position="1"/>
    </location>
</feature>
<reference evidence="1" key="1">
    <citation type="submission" date="2021-06" db="EMBL/GenBank/DDBJ databases">
        <authorList>
            <person name="Hodson N. C."/>
            <person name="Mongue J. A."/>
            <person name="Jaron S. K."/>
        </authorList>
    </citation>
    <scope>NUCLEOTIDE SEQUENCE</scope>
</reference>
<comment type="caution">
    <text evidence="1">The sequence shown here is derived from an EMBL/GenBank/DDBJ whole genome shotgun (WGS) entry which is preliminary data.</text>
</comment>
<dbReference type="AlphaFoldDB" id="A0A8J2LQN6"/>
<gene>
    <name evidence="1" type="ORF">AFUS01_LOCUS44260</name>
</gene>
<name>A0A8J2LQN6_9HEXA</name>
<proteinExistence type="predicted"/>
<sequence length="165" mass="18938">FKNLEHTPPESDTEPEHIEMSEPEHFFHSSLIPTKQSVSWMLHNISDLNNMNAWTAYSCTLEVPIGTHRLSKFNVSLAEKNGIVYIRPRLLSPQNETVTYQLSVRLGGAMIAFKVGEIANKMKDKDVPNFQLDTFQSLFEKTVDDNLELGLMISVFSQDHWETRE</sequence>
<keyword evidence="2" id="KW-1185">Reference proteome</keyword>
<dbReference type="EMBL" id="CAJVCH010570389">
    <property type="protein sequence ID" value="CAG7834802.1"/>
    <property type="molecule type" value="Genomic_DNA"/>
</dbReference>
<dbReference type="Proteomes" id="UP000708208">
    <property type="component" value="Unassembled WGS sequence"/>
</dbReference>
<protein>
    <submittedName>
        <fullName evidence="1">Uncharacterized protein</fullName>
    </submittedName>
</protein>
<evidence type="ECO:0000313" key="2">
    <source>
        <dbReference type="Proteomes" id="UP000708208"/>
    </source>
</evidence>
<accession>A0A8J2LQN6</accession>
<organism evidence="1 2">
    <name type="scientific">Allacma fusca</name>
    <dbReference type="NCBI Taxonomy" id="39272"/>
    <lineage>
        <taxon>Eukaryota</taxon>
        <taxon>Metazoa</taxon>
        <taxon>Ecdysozoa</taxon>
        <taxon>Arthropoda</taxon>
        <taxon>Hexapoda</taxon>
        <taxon>Collembola</taxon>
        <taxon>Symphypleona</taxon>
        <taxon>Sminthuridae</taxon>
        <taxon>Allacma</taxon>
    </lineage>
</organism>